<comment type="cofactor">
    <cofactor evidence="1">
        <name>Mg(2+)</name>
        <dbReference type="ChEBI" id="CHEBI:18420"/>
    </cofactor>
</comment>
<dbReference type="SFLD" id="SFLDS00003">
    <property type="entry name" value="Haloacid_Dehalogenase"/>
    <property type="match status" value="1"/>
</dbReference>
<comment type="caution">
    <text evidence="6">The sequence shown here is derived from an EMBL/GenBank/DDBJ whole genome shotgun (WGS) entry which is preliminary data.</text>
</comment>
<dbReference type="Pfam" id="PF00702">
    <property type="entry name" value="Hydrolase"/>
    <property type="match status" value="1"/>
</dbReference>
<dbReference type="InterPro" id="IPR036412">
    <property type="entry name" value="HAD-like_sf"/>
</dbReference>
<dbReference type="SUPFAM" id="SSF56784">
    <property type="entry name" value="HAD-like"/>
    <property type="match status" value="1"/>
</dbReference>
<dbReference type="GO" id="GO:0044281">
    <property type="term" value="P:small molecule metabolic process"/>
    <property type="evidence" value="ECO:0007669"/>
    <property type="project" value="UniProtKB-ARBA"/>
</dbReference>
<dbReference type="GO" id="GO:0046872">
    <property type="term" value="F:metal ion binding"/>
    <property type="evidence" value="ECO:0007669"/>
    <property type="project" value="UniProtKB-KW"/>
</dbReference>
<dbReference type="AlphaFoldDB" id="A0A8J8CEU9"/>
<reference evidence="6" key="1">
    <citation type="submission" date="2021-04" db="EMBL/GenBank/DDBJ databases">
        <title>Genomic insights into ecological role and evolution of a novel Thermoplasmata order Candidatus Sysuiplasmatales.</title>
        <authorList>
            <person name="Yuan Y."/>
        </authorList>
    </citation>
    <scope>NUCLEOTIDE SEQUENCE</scope>
    <source>
        <strain evidence="7">TUT19-bin139</strain>
        <strain evidence="6">YP2-bin.285</strain>
    </source>
</reference>
<dbReference type="NCBIfam" id="TIGR01549">
    <property type="entry name" value="HAD-SF-IA-v1"/>
    <property type="match status" value="1"/>
</dbReference>
<proteinExistence type="inferred from homology"/>
<dbReference type="InterPro" id="IPR023214">
    <property type="entry name" value="HAD_sf"/>
</dbReference>
<dbReference type="SFLD" id="SFLDG01129">
    <property type="entry name" value="C1.5:_HAD__Beta-PGM__Phosphata"/>
    <property type="match status" value="1"/>
</dbReference>
<comment type="similarity">
    <text evidence="2">Belongs to the HAD-like hydrolase superfamily.</text>
</comment>
<evidence type="ECO:0000313" key="6">
    <source>
        <dbReference type="EMBL" id="MBX8632520.1"/>
    </source>
</evidence>
<sequence length="257" mass="28510">MKASNYNCQPPRHSKSFLPGAVFFDLDETIFEFRNSSRAGMKAVISALPPLSSVGDEMLESLYWNLGKETLQLVRSGSLEIEYESEYRFKKMLEFLGLSVNEDELSSLLVSYDAEFSKQCRTMPGASEILASIRESGIKTAVITNGPRKTQIRTVERLKLNHLIDFMITPEDAGVLKPDPRIFIRATDLANVLPENSVMVGDSWANDILGASSIGMKPVWLNRKGEQIPSTDVAISITTLWELPGIIGLQPVISTPK</sequence>
<dbReference type="Proteomes" id="UP000716004">
    <property type="component" value="Unassembled WGS sequence"/>
</dbReference>
<accession>A0A8J8CEU9</accession>
<evidence type="ECO:0000256" key="4">
    <source>
        <dbReference type="ARBA" id="ARBA00022801"/>
    </source>
</evidence>
<dbReference type="NCBIfam" id="TIGR01509">
    <property type="entry name" value="HAD-SF-IA-v3"/>
    <property type="match status" value="1"/>
</dbReference>
<dbReference type="EMBL" id="JAHEAC010000079">
    <property type="protein sequence ID" value="MBX8644611.1"/>
    <property type="molecule type" value="Genomic_DNA"/>
</dbReference>
<dbReference type="Proteomes" id="UP000750197">
    <property type="component" value="Unassembled WGS sequence"/>
</dbReference>
<gene>
    <name evidence="6" type="ORF">J9259_08425</name>
    <name evidence="7" type="ORF">KIY12_07825</name>
</gene>
<evidence type="ECO:0000313" key="8">
    <source>
        <dbReference type="Proteomes" id="UP000716004"/>
    </source>
</evidence>
<dbReference type="PRINTS" id="PR00413">
    <property type="entry name" value="HADHALOGNASE"/>
</dbReference>
<evidence type="ECO:0000256" key="1">
    <source>
        <dbReference type="ARBA" id="ARBA00001946"/>
    </source>
</evidence>
<evidence type="ECO:0000256" key="5">
    <source>
        <dbReference type="ARBA" id="ARBA00022842"/>
    </source>
</evidence>
<dbReference type="Gene3D" id="3.40.50.1000">
    <property type="entry name" value="HAD superfamily/HAD-like"/>
    <property type="match status" value="1"/>
</dbReference>
<evidence type="ECO:0000256" key="2">
    <source>
        <dbReference type="ARBA" id="ARBA00007958"/>
    </source>
</evidence>
<dbReference type="InterPro" id="IPR006439">
    <property type="entry name" value="HAD-SF_hydro_IA"/>
</dbReference>
<dbReference type="GO" id="GO:0016791">
    <property type="term" value="F:phosphatase activity"/>
    <property type="evidence" value="ECO:0007669"/>
    <property type="project" value="TreeGrafter"/>
</dbReference>
<dbReference type="PANTHER" id="PTHR46470">
    <property type="entry name" value="N-ACYLNEURAMINATE-9-PHOSPHATASE"/>
    <property type="match status" value="1"/>
</dbReference>
<protein>
    <submittedName>
        <fullName evidence="6">HAD family hydrolase</fullName>
    </submittedName>
</protein>
<keyword evidence="4 6" id="KW-0378">Hydrolase</keyword>
<keyword evidence="3" id="KW-0479">Metal-binding</keyword>
<dbReference type="EMBL" id="JAGVSJ010000032">
    <property type="protein sequence ID" value="MBX8632520.1"/>
    <property type="molecule type" value="Genomic_DNA"/>
</dbReference>
<dbReference type="Gene3D" id="1.10.150.520">
    <property type="match status" value="1"/>
</dbReference>
<organism evidence="6 8">
    <name type="scientific">Candidatus Sysuiplasma superficiale</name>
    <dbReference type="NCBI Taxonomy" id="2823368"/>
    <lineage>
        <taxon>Archaea</taxon>
        <taxon>Methanobacteriati</taxon>
        <taxon>Thermoplasmatota</taxon>
        <taxon>Thermoplasmata</taxon>
        <taxon>Candidatus Sysuiplasmatales</taxon>
        <taxon>Candidatus Sysuiplasmataceae</taxon>
        <taxon>Candidatus Sysuiplasma</taxon>
    </lineage>
</organism>
<dbReference type="InterPro" id="IPR051400">
    <property type="entry name" value="HAD-like_hydrolase"/>
</dbReference>
<evidence type="ECO:0000313" key="7">
    <source>
        <dbReference type="EMBL" id="MBX8644611.1"/>
    </source>
</evidence>
<keyword evidence="5" id="KW-0460">Magnesium</keyword>
<dbReference type="PANTHER" id="PTHR46470:SF2">
    <property type="entry name" value="GLYCERALDEHYDE 3-PHOSPHATE PHOSPHATASE"/>
    <property type="match status" value="1"/>
</dbReference>
<evidence type="ECO:0000256" key="3">
    <source>
        <dbReference type="ARBA" id="ARBA00022723"/>
    </source>
</evidence>
<name>A0A8J8CEU9_9ARCH</name>